<reference evidence="1" key="1">
    <citation type="submission" date="2022-05" db="EMBL/GenBank/DDBJ databases">
        <title>Chromosome-level genome of Chaenocephalus aceratus.</title>
        <authorList>
            <person name="Park H."/>
        </authorList>
    </citation>
    <scope>NUCLEOTIDE SEQUENCE</scope>
    <source>
        <strain evidence="1">KU_202001</strain>
    </source>
</reference>
<name>A0ACB9X534_CHAAC</name>
<accession>A0ACB9X534</accession>
<evidence type="ECO:0000313" key="1">
    <source>
        <dbReference type="EMBL" id="KAI4821723.1"/>
    </source>
</evidence>
<comment type="caution">
    <text evidence="1">The sequence shown here is derived from an EMBL/GenBank/DDBJ whole genome shotgun (WGS) entry which is preliminary data.</text>
</comment>
<proteinExistence type="predicted"/>
<gene>
    <name evidence="1" type="ORF">KUCAC02_007315</name>
</gene>
<sequence length="1385" mass="152215">MALSQVQCLDDNNVNLRTTESKPEFLYSEDQRVALEAFLRDGREAFVKYLEARTLRGFLSDLELDSLADTVEPYDPGTDIFPEDGGDDQSPLSLHYWPELSDRSIPQMDLGWPDCASYRGVTRTTVYTQPPLDDQAHIKEVVRKMIAQAQKVIAVVMDVFTDVDIFRDLLDAGFKRKVSVYILLESSTLPHFRSMCQRAQMHPGHLKNLRVRCTDGAEFYTRSCTKVRGRMGHRFMFIDGDKAVSGSYSFTWSASRLDRNLITVVTGQAVESFDKLFRVLYATSKSVDLRKDAIEPEPEAEPIPAPAAVVPPSAEMVRKLYSAKYVALGNPYSTPPPKTNNPEDSKNQETKKCGGKGANKESTQEAPPIHPGLIDLEKVCMMSYLPTWPEPDPARDVIGFINIRDNKKQNQVHLQRSEMYETSQAVRFSSPFCKPKETLPDVAKPRDFTTKQKEVNELQPAQDKTKTKEVMVGVAQQTKTNKGPSEIKSKTEEPVKKLPASGPQCESNKDTTTTPNTEKKQHSNTFPKQDAGHNNTPHLNAHTPPQSRSSGSTPNSKGSSQTTQTVTTLSESNTKTDVDSILNTQQEVVSRKQALKASCTQDSHLHRPTEGNTEPHPQTKTVLPHMDSQLQADHTQSQNSSEITLIIQTPTINSHKSSPQSVSSIPLSENSHVSITTSKSPKSSISSSSIPPPALPLSPASPSETSTPPIPKARTVHLVIKGDFTDKGQEILDISVVPMAETSTAPEKVRHAPAVATTVTTLSQKVAKTVPELQNNSKGEVGAQKMTKDILVEAPQQKQSGTSQNRINEKAVGGDDRAGMQSIAGNKAKSDVLITKVENVITQEVIPKSVKPKTLVSMHVKLTPQKDSVATVKKEIKAPEQVSMDVSGVTNEKTENVTECKTYLAKVHVPQRISYSELPAPVNNVSDTVDSLKAPTHTPISATHMFKDSAGDSTHTVIHNQQGNASLTPERPTDSMPDTAKHNTHNNIQEKPSKAPGGTHTPEKPLRLHLSEIHTPDLLSPTSERGLQSLMALTRSATPDGFLPRTPTPDFCTPPSDSRTYPPDFRTPTPDGYLSPRRDSALSTTSEEFYECCDSPFQEPVLERLASLNHAMTEEHISLAHTNNANATSPVYINSNSPAGTLGTIDRYTSSTETESLERKRSSTGDIQPTKERPGTEKAGDSVERMGRPQAADGQKLSHTSPEFQRGRQQASKTFSSYQPSRRFRVLSPNWAMGPHPSRQQNQAESNVLPDNAFFPRRPPSRPPPLLKAGAVVPATRQAEVSQRFFSRQPPAAQDRTRAGQMQNPSPYPKPQGSFLLPRSNREAPLHSQTQNQAGSPQEEGKNPFSVTVSRLYSLKGLKEKMSKLPAQSKRGSGSSHGQRHSSMS</sequence>
<dbReference type="EMBL" id="CM043792">
    <property type="protein sequence ID" value="KAI4821723.1"/>
    <property type="molecule type" value="Genomic_DNA"/>
</dbReference>
<organism evidence="1 2">
    <name type="scientific">Chaenocephalus aceratus</name>
    <name type="common">Blackfin icefish</name>
    <name type="synonym">Chaenichthys aceratus</name>
    <dbReference type="NCBI Taxonomy" id="36190"/>
    <lineage>
        <taxon>Eukaryota</taxon>
        <taxon>Metazoa</taxon>
        <taxon>Chordata</taxon>
        <taxon>Craniata</taxon>
        <taxon>Vertebrata</taxon>
        <taxon>Euteleostomi</taxon>
        <taxon>Actinopterygii</taxon>
        <taxon>Neopterygii</taxon>
        <taxon>Teleostei</taxon>
        <taxon>Neoteleostei</taxon>
        <taxon>Acanthomorphata</taxon>
        <taxon>Eupercaria</taxon>
        <taxon>Perciformes</taxon>
        <taxon>Notothenioidei</taxon>
        <taxon>Channichthyidae</taxon>
        <taxon>Chaenocephalus</taxon>
    </lineage>
</organism>
<dbReference type="Proteomes" id="UP001057452">
    <property type="component" value="Chromosome 8"/>
</dbReference>
<evidence type="ECO:0000313" key="2">
    <source>
        <dbReference type="Proteomes" id="UP001057452"/>
    </source>
</evidence>
<protein>
    <submittedName>
        <fullName evidence="1">Uncharacterized protein</fullName>
    </submittedName>
</protein>
<keyword evidence="2" id="KW-1185">Reference proteome</keyword>